<gene>
    <name evidence="7" type="primary">rsmA</name>
    <name evidence="7" type="synonym">ksgA</name>
    <name evidence="10" type="ORF">AZI85_04760</name>
</gene>
<dbReference type="PANTHER" id="PTHR11727:SF7">
    <property type="entry name" value="DIMETHYLADENOSINE TRANSFERASE-RELATED"/>
    <property type="match status" value="1"/>
</dbReference>
<keyword evidence="5 7" id="KW-0949">S-adenosyl-L-methionine</keyword>
<dbReference type="InterPro" id="IPR011530">
    <property type="entry name" value="rRNA_adenine_dimethylase"/>
</dbReference>
<dbReference type="InterPro" id="IPR029063">
    <property type="entry name" value="SAM-dependent_MTases_sf"/>
</dbReference>
<comment type="catalytic activity">
    <reaction evidence="7">
        <text>adenosine(1518)/adenosine(1519) in 16S rRNA + 4 S-adenosyl-L-methionine = N(6)-dimethyladenosine(1518)/N(6)-dimethyladenosine(1519) in 16S rRNA + 4 S-adenosyl-L-homocysteine + 4 H(+)</text>
        <dbReference type="Rhea" id="RHEA:19609"/>
        <dbReference type="Rhea" id="RHEA-COMP:10232"/>
        <dbReference type="Rhea" id="RHEA-COMP:10233"/>
        <dbReference type="ChEBI" id="CHEBI:15378"/>
        <dbReference type="ChEBI" id="CHEBI:57856"/>
        <dbReference type="ChEBI" id="CHEBI:59789"/>
        <dbReference type="ChEBI" id="CHEBI:74411"/>
        <dbReference type="ChEBI" id="CHEBI:74493"/>
        <dbReference type="EC" id="2.1.1.182"/>
    </reaction>
</comment>
<evidence type="ECO:0000256" key="4">
    <source>
        <dbReference type="ARBA" id="ARBA00022679"/>
    </source>
</evidence>
<feature type="binding site" evidence="7 8">
    <location>
        <position position="28"/>
    </location>
    <ligand>
        <name>S-adenosyl-L-methionine</name>
        <dbReference type="ChEBI" id="CHEBI:59789"/>
    </ligand>
</feature>
<keyword evidence="2 7" id="KW-0698">rRNA processing</keyword>
<dbReference type="Proteomes" id="UP000075391">
    <property type="component" value="Unassembled WGS sequence"/>
</dbReference>
<dbReference type="Gene3D" id="1.10.8.100">
    <property type="entry name" value="Ribosomal RNA adenine dimethylase-like, domain 2"/>
    <property type="match status" value="1"/>
</dbReference>
<accession>A0A150WIC4</accession>
<name>A0A150WIC4_BDEBC</name>
<keyword evidence="1 7" id="KW-0963">Cytoplasm</keyword>
<evidence type="ECO:0000259" key="9">
    <source>
        <dbReference type="SMART" id="SM00650"/>
    </source>
</evidence>
<dbReference type="EMBL" id="LUKF01000014">
    <property type="protein sequence ID" value="KYG63348.1"/>
    <property type="molecule type" value="Genomic_DNA"/>
</dbReference>
<evidence type="ECO:0000256" key="2">
    <source>
        <dbReference type="ARBA" id="ARBA00022552"/>
    </source>
</evidence>
<evidence type="ECO:0000313" key="11">
    <source>
        <dbReference type="Proteomes" id="UP000075391"/>
    </source>
</evidence>
<dbReference type="PANTHER" id="PTHR11727">
    <property type="entry name" value="DIMETHYLADENOSINE TRANSFERASE"/>
    <property type="match status" value="1"/>
</dbReference>
<keyword evidence="3 7" id="KW-0489">Methyltransferase</keyword>
<dbReference type="SMART" id="SM00650">
    <property type="entry name" value="rADc"/>
    <property type="match status" value="1"/>
</dbReference>
<evidence type="ECO:0000313" key="10">
    <source>
        <dbReference type="EMBL" id="KYG63348.1"/>
    </source>
</evidence>
<dbReference type="AlphaFoldDB" id="A0A150WIC4"/>
<dbReference type="PROSITE" id="PS51689">
    <property type="entry name" value="SAM_RNA_A_N6_MT"/>
    <property type="match status" value="1"/>
</dbReference>
<dbReference type="GO" id="GO:0052908">
    <property type="term" value="F:16S rRNA (adenine(1518)-N(6)/adenine(1519)-N(6))-dimethyltransferase activity"/>
    <property type="evidence" value="ECO:0007669"/>
    <property type="project" value="UniProtKB-EC"/>
</dbReference>
<proteinExistence type="inferred from homology"/>
<dbReference type="SUPFAM" id="SSF53335">
    <property type="entry name" value="S-adenosyl-L-methionine-dependent methyltransferases"/>
    <property type="match status" value="1"/>
</dbReference>
<organism evidence="10 11">
    <name type="scientific">Bdellovibrio bacteriovorus</name>
    <dbReference type="NCBI Taxonomy" id="959"/>
    <lineage>
        <taxon>Bacteria</taxon>
        <taxon>Pseudomonadati</taxon>
        <taxon>Bdellovibrionota</taxon>
        <taxon>Bdellovibrionia</taxon>
        <taxon>Bdellovibrionales</taxon>
        <taxon>Pseudobdellovibrionaceae</taxon>
        <taxon>Bdellovibrio</taxon>
    </lineage>
</organism>
<dbReference type="RefSeq" id="WP_063243705.1">
    <property type="nucleotide sequence ID" value="NZ_LUKF01000014.1"/>
</dbReference>
<feature type="binding site" evidence="7 8">
    <location>
        <position position="74"/>
    </location>
    <ligand>
        <name>S-adenosyl-L-methionine</name>
        <dbReference type="ChEBI" id="CHEBI:59789"/>
    </ligand>
</feature>
<comment type="function">
    <text evidence="7">Specifically dimethylates two adjacent adenosines (A1518 and A1519) in the loop of a conserved hairpin near the 3'-end of 16S rRNA in the 30S particle. May play a critical role in biogenesis of 30S subunits.</text>
</comment>
<dbReference type="NCBIfam" id="TIGR00755">
    <property type="entry name" value="ksgA"/>
    <property type="match status" value="1"/>
</dbReference>
<reference evidence="10 11" key="1">
    <citation type="submission" date="2016-03" db="EMBL/GenBank/DDBJ databases">
        <authorList>
            <person name="Ploux O."/>
        </authorList>
    </citation>
    <scope>NUCLEOTIDE SEQUENCE [LARGE SCALE GENOMIC DNA]</scope>
    <source>
        <strain evidence="10 11">BER2</strain>
    </source>
</reference>
<feature type="binding site" evidence="7 8">
    <location>
        <position position="114"/>
    </location>
    <ligand>
        <name>S-adenosyl-L-methionine</name>
        <dbReference type="ChEBI" id="CHEBI:59789"/>
    </ligand>
</feature>
<dbReference type="Gene3D" id="3.40.50.150">
    <property type="entry name" value="Vaccinia Virus protein VP39"/>
    <property type="match status" value="1"/>
</dbReference>
<evidence type="ECO:0000256" key="3">
    <source>
        <dbReference type="ARBA" id="ARBA00022603"/>
    </source>
</evidence>
<dbReference type="Pfam" id="PF00398">
    <property type="entry name" value="RrnaAD"/>
    <property type="match status" value="1"/>
</dbReference>
<dbReference type="GO" id="GO:0005829">
    <property type="term" value="C:cytosol"/>
    <property type="evidence" value="ECO:0007669"/>
    <property type="project" value="TreeGrafter"/>
</dbReference>
<feature type="domain" description="Ribosomal RNA adenine methylase transferase N-terminal" evidence="9">
    <location>
        <begin position="33"/>
        <end position="199"/>
    </location>
</feature>
<comment type="caution">
    <text evidence="10">The sequence shown here is derived from an EMBL/GenBank/DDBJ whole genome shotgun (WGS) entry which is preliminary data.</text>
</comment>
<dbReference type="InterPro" id="IPR023165">
    <property type="entry name" value="rRNA_Ade_diMease-like_C"/>
</dbReference>
<dbReference type="InterPro" id="IPR020598">
    <property type="entry name" value="rRNA_Ade_methylase_Trfase_N"/>
</dbReference>
<feature type="binding site" evidence="7 8">
    <location>
        <position position="53"/>
    </location>
    <ligand>
        <name>S-adenosyl-L-methionine</name>
        <dbReference type="ChEBI" id="CHEBI:59789"/>
    </ligand>
</feature>
<dbReference type="EC" id="2.1.1.182" evidence="7"/>
<dbReference type="PROSITE" id="PS01131">
    <property type="entry name" value="RRNA_A_DIMETH"/>
    <property type="match status" value="1"/>
</dbReference>
<protein>
    <recommendedName>
        <fullName evidence="7">Ribosomal RNA small subunit methyltransferase A</fullName>
        <ecNumber evidence="7">2.1.1.182</ecNumber>
    </recommendedName>
    <alternativeName>
        <fullName evidence="7">16S rRNA (adenine(1518)-N(6)/adenine(1519)-N(6))-dimethyltransferase</fullName>
    </alternativeName>
    <alternativeName>
        <fullName evidence="7">16S rRNA dimethyladenosine transferase</fullName>
    </alternativeName>
    <alternativeName>
        <fullName evidence="7">16S rRNA dimethylase</fullName>
    </alternativeName>
    <alternativeName>
        <fullName evidence="7">S-adenosylmethionine-6-N', N'-adenosyl(rRNA) dimethyltransferase</fullName>
    </alternativeName>
</protein>
<evidence type="ECO:0000256" key="8">
    <source>
        <dbReference type="PROSITE-ProRule" id="PRU01026"/>
    </source>
</evidence>
<evidence type="ECO:0000256" key="7">
    <source>
        <dbReference type="HAMAP-Rule" id="MF_00607"/>
    </source>
</evidence>
<keyword evidence="6 7" id="KW-0694">RNA-binding</keyword>
<keyword evidence="4 7" id="KW-0808">Transferase</keyword>
<dbReference type="HAMAP" id="MF_00607">
    <property type="entry name" value="16SrRNA_methyltr_A"/>
    <property type="match status" value="1"/>
</dbReference>
<feature type="binding site" evidence="7 8">
    <location>
        <position position="94"/>
    </location>
    <ligand>
        <name>S-adenosyl-L-methionine</name>
        <dbReference type="ChEBI" id="CHEBI:59789"/>
    </ligand>
</feature>
<feature type="binding site" evidence="7 8">
    <location>
        <position position="26"/>
    </location>
    <ligand>
        <name>S-adenosyl-L-methionine</name>
        <dbReference type="ChEBI" id="CHEBI:59789"/>
    </ligand>
</feature>
<dbReference type="GO" id="GO:0003723">
    <property type="term" value="F:RNA binding"/>
    <property type="evidence" value="ECO:0007669"/>
    <property type="project" value="UniProtKB-UniRule"/>
</dbReference>
<evidence type="ECO:0000256" key="5">
    <source>
        <dbReference type="ARBA" id="ARBA00022691"/>
    </source>
</evidence>
<evidence type="ECO:0000256" key="6">
    <source>
        <dbReference type="ARBA" id="ARBA00022884"/>
    </source>
</evidence>
<dbReference type="InterPro" id="IPR001737">
    <property type="entry name" value="KsgA/Erm"/>
</dbReference>
<dbReference type="InterPro" id="IPR020596">
    <property type="entry name" value="rRNA_Ade_Mease_Trfase_CS"/>
</dbReference>
<comment type="similarity">
    <text evidence="7">Belongs to the class I-like SAM-binding methyltransferase superfamily. rRNA adenine N(6)-methyltransferase family. RsmA subfamily.</text>
</comment>
<dbReference type="OrthoDB" id="9814755at2"/>
<comment type="subcellular location">
    <subcellularLocation>
        <location evidence="7">Cytoplasm</location>
    </subcellularLocation>
</comment>
<evidence type="ECO:0000256" key="1">
    <source>
        <dbReference type="ARBA" id="ARBA00022490"/>
    </source>
</evidence>
<sequence>MSQSRERLEHTLQELGILAKRSLGQNFLVSDVVIERIINQVKEFNPEELIEVGPGPGALTYFLKQMNVPLTLIELDRVIANYWREQGQNVLEEDALKLDWSRFYSDKKVVFVSNLPYQISSSIVIERSMEEKGVEHMVLMFQKEVAQRIRAVAKSEHYGLLSVIAQVFWKTEMVTEAGPRDFSPPPRVASRVLCFSRLQSEVKNRQAFLTFVKAAFAQRRKLLKKNLSGLLSQKKLTEEQLVGWITGMGFTETARAEELSPAQFVTLYKHFGFEA</sequence>